<accession>A0A0F9MUC4</accession>
<evidence type="ECO:0000313" key="1">
    <source>
        <dbReference type="EMBL" id="KKN10905.1"/>
    </source>
</evidence>
<proteinExistence type="predicted"/>
<protein>
    <submittedName>
        <fullName evidence="1">Uncharacterized protein</fullName>
    </submittedName>
</protein>
<dbReference type="EMBL" id="LAZR01004193">
    <property type="protein sequence ID" value="KKN10905.1"/>
    <property type="molecule type" value="Genomic_DNA"/>
</dbReference>
<gene>
    <name evidence="1" type="ORF">LCGC14_1031850</name>
</gene>
<organism evidence="1">
    <name type="scientific">marine sediment metagenome</name>
    <dbReference type="NCBI Taxonomy" id="412755"/>
    <lineage>
        <taxon>unclassified sequences</taxon>
        <taxon>metagenomes</taxon>
        <taxon>ecological metagenomes</taxon>
    </lineage>
</organism>
<reference evidence="1" key="1">
    <citation type="journal article" date="2015" name="Nature">
        <title>Complex archaea that bridge the gap between prokaryotes and eukaryotes.</title>
        <authorList>
            <person name="Spang A."/>
            <person name="Saw J.H."/>
            <person name="Jorgensen S.L."/>
            <person name="Zaremba-Niedzwiedzka K."/>
            <person name="Martijn J."/>
            <person name="Lind A.E."/>
            <person name="van Eijk R."/>
            <person name="Schleper C."/>
            <person name="Guy L."/>
            <person name="Ettema T.J."/>
        </authorList>
    </citation>
    <scope>NUCLEOTIDE SEQUENCE</scope>
</reference>
<comment type="caution">
    <text evidence="1">The sequence shown here is derived from an EMBL/GenBank/DDBJ whole genome shotgun (WGS) entry which is preliminary data.</text>
</comment>
<dbReference type="AlphaFoldDB" id="A0A0F9MUC4"/>
<name>A0A0F9MUC4_9ZZZZ</name>
<sequence>MSKQFKAVFELFNERPIPQSDKLQLIFKRPYSEEEQIKLVPFFDKPVQAQIREYVPEGGEKTTEAEIDGVFHVISTKPDRLANGNKTGFVIEKMYDRENHKNVIQLYQKDCEIFMEIIQEELPGME</sequence>